<dbReference type="Pfam" id="PF00300">
    <property type="entry name" value="His_Phos_1"/>
    <property type="match status" value="1"/>
</dbReference>
<sequence>MSANDVIAQLLVIRHGQSEWNVQERWQGHADIELTETGINQARLAAERLGTFDYIVSSQLQRALHTAQIIAETHGVGPVVVDERLLESDVGPWQGLTRHEIEIQWPGYLKDRRKPDGFESDESIVARLTAAFCDIAASCVASASESIPTALIVSHSGVIRTMRHTLGAHNPKLHNLGGCWFFVHRDNRITTGEIVSVIGDVLGDIAITDSL</sequence>
<accession>A0A0R2QEQ5</accession>
<dbReference type="AlphaFoldDB" id="A0A0R2QEQ5"/>
<dbReference type="SUPFAM" id="SSF53254">
    <property type="entry name" value="Phosphoglycerate mutase-like"/>
    <property type="match status" value="1"/>
</dbReference>
<reference evidence="3 4" key="1">
    <citation type="submission" date="2015-10" db="EMBL/GenBank/DDBJ databases">
        <title>Metagenome-Assembled Genomes uncover a global brackish microbiome.</title>
        <authorList>
            <person name="Hugerth L.W."/>
            <person name="Larsson J."/>
            <person name="Alneberg J."/>
            <person name="Lindh M.V."/>
            <person name="Legrand C."/>
            <person name="Pinhassi J."/>
            <person name="Andersson A.F."/>
        </authorList>
    </citation>
    <scope>NUCLEOTIDE SEQUENCE [LARGE SCALE GENOMIC DNA]</scope>
    <source>
        <strain evidence="3">BACL6 MAG-120924-bin43</strain>
    </source>
</reference>
<dbReference type="InterPro" id="IPR029033">
    <property type="entry name" value="His_PPase_superfam"/>
</dbReference>
<dbReference type="InterPro" id="IPR001345">
    <property type="entry name" value="PG/BPGM_mutase_AS"/>
</dbReference>
<dbReference type="Proteomes" id="UP000051017">
    <property type="component" value="Unassembled WGS sequence"/>
</dbReference>
<proteinExistence type="predicted"/>
<dbReference type="SMART" id="SM00855">
    <property type="entry name" value="PGAM"/>
    <property type="match status" value="1"/>
</dbReference>
<evidence type="ECO:0000313" key="4">
    <source>
        <dbReference type="Proteomes" id="UP000051017"/>
    </source>
</evidence>
<protein>
    <recommendedName>
        <fullName evidence="5">Phosphoglycerate mutase</fullName>
    </recommendedName>
</protein>
<dbReference type="InterPro" id="IPR050275">
    <property type="entry name" value="PGM_Phosphatase"/>
</dbReference>
<dbReference type="PANTHER" id="PTHR48100">
    <property type="entry name" value="BROAD-SPECIFICITY PHOSPHATASE YOR283W-RELATED"/>
    <property type="match status" value="1"/>
</dbReference>
<dbReference type="CDD" id="cd07067">
    <property type="entry name" value="HP_PGM_like"/>
    <property type="match status" value="1"/>
</dbReference>
<feature type="binding site" evidence="2">
    <location>
        <position position="62"/>
    </location>
    <ligand>
        <name>substrate</name>
    </ligand>
</feature>
<evidence type="ECO:0000256" key="1">
    <source>
        <dbReference type="PIRSR" id="PIRSR613078-1"/>
    </source>
</evidence>
<dbReference type="GO" id="GO:0005737">
    <property type="term" value="C:cytoplasm"/>
    <property type="evidence" value="ECO:0007669"/>
    <property type="project" value="TreeGrafter"/>
</dbReference>
<feature type="binding site" evidence="2">
    <location>
        <begin position="14"/>
        <end position="21"/>
    </location>
    <ligand>
        <name>substrate</name>
    </ligand>
</feature>
<organism evidence="3 4">
    <name type="scientific">Acidimicrobiia bacterium BACL6 MAG-120924-bin43</name>
    <dbReference type="NCBI Taxonomy" id="1655583"/>
    <lineage>
        <taxon>Bacteria</taxon>
        <taxon>Bacillati</taxon>
        <taxon>Actinomycetota</taxon>
        <taxon>Acidimicrobiia</taxon>
        <taxon>acIV cluster</taxon>
    </lineage>
</organism>
<gene>
    <name evidence="3" type="ORF">ABR75_08435</name>
</gene>
<dbReference type="PROSITE" id="PS00175">
    <property type="entry name" value="PG_MUTASE"/>
    <property type="match status" value="1"/>
</dbReference>
<name>A0A0R2QEQ5_9ACTN</name>
<dbReference type="InterPro" id="IPR013078">
    <property type="entry name" value="His_Pase_superF_clade-1"/>
</dbReference>
<feature type="active site" description="Tele-phosphohistidine intermediate" evidence="1">
    <location>
        <position position="15"/>
    </location>
</feature>
<feature type="active site" description="Proton donor/acceptor" evidence="1">
    <location>
        <position position="87"/>
    </location>
</feature>
<evidence type="ECO:0000313" key="3">
    <source>
        <dbReference type="EMBL" id="KRO48808.1"/>
    </source>
</evidence>
<comment type="caution">
    <text evidence="3">The sequence shown here is derived from an EMBL/GenBank/DDBJ whole genome shotgun (WGS) entry which is preliminary data.</text>
</comment>
<evidence type="ECO:0008006" key="5">
    <source>
        <dbReference type="Google" id="ProtNLM"/>
    </source>
</evidence>
<dbReference type="PANTHER" id="PTHR48100:SF62">
    <property type="entry name" value="GLUCOSYL-3-PHOSPHOGLYCERATE PHOSPHATASE"/>
    <property type="match status" value="1"/>
</dbReference>
<dbReference type="EMBL" id="LIBJ01000060">
    <property type="protein sequence ID" value="KRO48808.1"/>
    <property type="molecule type" value="Genomic_DNA"/>
</dbReference>
<evidence type="ECO:0000256" key="2">
    <source>
        <dbReference type="PIRSR" id="PIRSR613078-2"/>
    </source>
</evidence>
<dbReference type="GO" id="GO:0016791">
    <property type="term" value="F:phosphatase activity"/>
    <property type="evidence" value="ECO:0007669"/>
    <property type="project" value="TreeGrafter"/>
</dbReference>
<dbReference type="Gene3D" id="3.40.50.1240">
    <property type="entry name" value="Phosphoglycerate mutase-like"/>
    <property type="match status" value="1"/>
</dbReference>